<evidence type="ECO:0000313" key="1">
    <source>
        <dbReference type="EMBL" id="CAJ0790272.1"/>
    </source>
</evidence>
<dbReference type="EMBL" id="CATZAZ010000003">
    <property type="protein sequence ID" value="CAJ0790272.1"/>
    <property type="molecule type" value="Genomic_DNA"/>
</dbReference>
<evidence type="ECO:0000313" key="2">
    <source>
        <dbReference type="EMBL" id="CAJ0793470.1"/>
    </source>
</evidence>
<organism evidence="1 3">
    <name type="scientific">Ralstonia thomasii</name>
    <dbReference type="NCBI Taxonomy" id="3058596"/>
    <lineage>
        <taxon>Bacteria</taxon>
        <taxon>Pseudomonadati</taxon>
        <taxon>Pseudomonadota</taxon>
        <taxon>Betaproteobacteria</taxon>
        <taxon>Burkholderiales</taxon>
        <taxon>Burkholderiaceae</taxon>
        <taxon>Ralstonia</taxon>
    </lineage>
</organism>
<dbReference type="RefSeq" id="WP_004631266.1">
    <property type="nucleotide sequence ID" value="NZ_CATWDO010000003.1"/>
</dbReference>
<keyword evidence="4" id="KW-1185">Reference proteome</keyword>
<dbReference type="Proteomes" id="UP001189773">
    <property type="component" value="Unassembled WGS sequence"/>
</dbReference>
<reference evidence="1 4" key="1">
    <citation type="submission" date="2023-07" db="EMBL/GenBank/DDBJ databases">
        <authorList>
            <person name="Peeters C."/>
        </authorList>
    </citation>
    <scope>NUCLEOTIDE SEQUENCE</scope>
    <source>
        <strain evidence="2 4">LMG 18095</strain>
        <strain evidence="1">R-77560</strain>
    </source>
</reference>
<accession>A0AAD2BPF9</accession>
<comment type="caution">
    <text evidence="1">The sequence shown here is derived from an EMBL/GenBank/DDBJ whole genome shotgun (WGS) entry which is preliminary data.</text>
</comment>
<gene>
    <name evidence="2" type="ORF">LMG18095_02467</name>
    <name evidence="1" type="ORF">R77560_01986</name>
</gene>
<evidence type="ECO:0000313" key="4">
    <source>
        <dbReference type="Proteomes" id="UP001189773"/>
    </source>
</evidence>
<dbReference type="EMBL" id="CATZAR010000005">
    <property type="protein sequence ID" value="CAJ0793470.1"/>
    <property type="molecule type" value="Genomic_DNA"/>
</dbReference>
<dbReference type="AlphaFoldDB" id="A0AAD2BPF9"/>
<evidence type="ECO:0000313" key="3">
    <source>
        <dbReference type="Proteomes" id="UP001189756"/>
    </source>
</evidence>
<sequence length="51" mass="5450">MTQTCAQYGLAGPELKFELALLLCLNARDDRSTSGNASALQDPHGILFVAQ</sequence>
<name>A0AAD2BPF9_9RALS</name>
<proteinExistence type="predicted"/>
<protein>
    <submittedName>
        <fullName evidence="1">Uncharacterized protein</fullName>
    </submittedName>
</protein>
<dbReference type="Proteomes" id="UP001189756">
    <property type="component" value="Unassembled WGS sequence"/>
</dbReference>